<dbReference type="EMBL" id="QBMP01000112">
    <property type="protein sequence ID" value="PZO54534.1"/>
    <property type="molecule type" value="Genomic_DNA"/>
</dbReference>
<evidence type="ECO:0000256" key="1">
    <source>
        <dbReference type="SAM" id="Phobius"/>
    </source>
</evidence>
<dbReference type="AlphaFoldDB" id="A0A2W4XBR6"/>
<feature type="transmembrane region" description="Helical" evidence="1">
    <location>
        <begin position="42"/>
        <end position="66"/>
    </location>
</feature>
<keyword evidence="1" id="KW-0472">Membrane</keyword>
<name>A0A2W4XBR6_9CYAN</name>
<dbReference type="Proteomes" id="UP000249794">
    <property type="component" value="Unassembled WGS sequence"/>
</dbReference>
<gene>
    <name evidence="2" type="ORF">DCF15_11615</name>
</gene>
<reference evidence="3" key="1">
    <citation type="submission" date="2018-04" db="EMBL/GenBank/DDBJ databases">
        <authorList>
            <person name="Cornet L."/>
        </authorList>
    </citation>
    <scope>NUCLEOTIDE SEQUENCE [LARGE SCALE GENOMIC DNA]</scope>
</reference>
<sequence>MIKLLIAIIPAVLIVAVAILSVQNATLIPLTFFSFTTIALPVGIWVAFALGIGIVGTALLMSLFGIGKRANSNRF</sequence>
<evidence type="ECO:0000313" key="2">
    <source>
        <dbReference type="EMBL" id="PZO54534.1"/>
    </source>
</evidence>
<reference evidence="2 3" key="2">
    <citation type="submission" date="2018-06" db="EMBL/GenBank/DDBJ databases">
        <title>Metagenomic assembly of (sub)arctic Cyanobacteria and their associated microbiome from non-axenic cultures.</title>
        <authorList>
            <person name="Baurain D."/>
        </authorList>
    </citation>
    <scope>NUCLEOTIDE SEQUENCE [LARGE SCALE GENOMIC DNA]</scope>
    <source>
        <strain evidence="2">ULC027bin1</strain>
    </source>
</reference>
<comment type="caution">
    <text evidence="2">The sequence shown here is derived from an EMBL/GenBank/DDBJ whole genome shotgun (WGS) entry which is preliminary data.</text>
</comment>
<proteinExistence type="predicted"/>
<evidence type="ECO:0000313" key="3">
    <source>
        <dbReference type="Proteomes" id="UP000249794"/>
    </source>
</evidence>
<keyword evidence="1" id="KW-1133">Transmembrane helix</keyword>
<accession>A0A2W4XBR6</accession>
<protein>
    <submittedName>
        <fullName evidence="2">DUF1049 domain-containing protein</fullName>
    </submittedName>
</protein>
<keyword evidence="1" id="KW-0812">Transmembrane</keyword>
<organism evidence="2 3">
    <name type="scientific">Phormidesmis priestleyi</name>
    <dbReference type="NCBI Taxonomy" id="268141"/>
    <lineage>
        <taxon>Bacteria</taxon>
        <taxon>Bacillati</taxon>
        <taxon>Cyanobacteriota</taxon>
        <taxon>Cyanophyceae</taxon>
        <taxon>Leptolyngbyales</taxon>
        <taxon>Leptolyngbyaceae</taxon>
        <taxon>Phormidesmis</taxon>
    </lineage>
</organism>